<gene>
    <name evidence="2" type="ORF">AVDCRST_MAG93-3035</name>
</gene>
<accession>A0A6J4JGL5</accession>
<dbReference type="EMBL" id="CADCTR010001039">
    <property type="protein sequence ID" value="CAA9278561.1"/>
    <property type="molecule type" value="Genomic_DNA"/>
</dbReference>
<evidence type="ECO:0000313" key="2">
    <source>
        <dbReference type="EMBL" id="CAA9278561.1"/>
    </source>
</evidence>
<proteinExistence type="predicted"/>
<sequence length="31" mass="3369">MNRLLRALMLLVVLGSLVVAGISYALLAELR</sequence>
<keyword evidence="1" id="KW-1133">Transmembrane helix</keyword>
<evidence type="ECO:0000256" key="1">
    <source>
        <dbReference type="SAM" id="Phobius"/>
    </source>
</evidence>
<feature type="non-terminal residue" evidence="2">
    <location>
        <position position="31"/>
    </location>
</feature>
<name>A0A6J4JGL5_9CHLR</name>
<protein>
    <submittedName>
        <fullName evidence="2">Uncharacterized protein</fullName>
    </submittedName>
</protein>
<dbReference type="AlphaFoldDB" id="A0A6J4JGL5"/>
<organism evidence="2">
    <name type="scientific">uncultured Chloroflexia bacterium</name>
    <dbReference type="NCBI Taxonomy" id="1672391"/>
    <lineage>
        <taxon>Bacteria</taxon>
        <taxon>Bacillati</taxon>
        <taxon>Chloroflexota</taxon>
        <taxon>Chloroflexia</taxon>
        <taxon>environmental samples</taxon>
    </lineage>
</organism>
<feature type="transmembrane region" description="Helical" evidence="1">
    <location>
        <begin position="7"/>
        <end position="27"/>
    </location>
</feature>
<keyword evidence="1" id="KW-0472">Membrane</keyword>
<reference evidence="2" key="1">
    <citation type="submission" date="2020-02" db="EMBL/GenBank/DDBJ databases">
        <authorList>
            <person name="Meier V. D."/>
        </authorList>
    </citation>
    <scope>NUCLEOTIDE SEQUENCE</scope>
    <source>
        <strain evidence="2">AVDCRST_MAG93</strain>
    </source>
</reference>
<keyword evidence="1" id="KW-0812">Transmembrane</keyword>